<dbReference type="Proteomes" id="UP000195455">
    <property type="component" value="Unassembled WGS sequence"/>
</dbReference>
<name>A0A1Y3UC79_9FIRM</name>
<dbReference type="Gene3D" id="3.40.50.200">
    <property type="entry name" value="Peptidase S8/S53 domain"/>
    <property type="match status" value="1"/>
</dbReference>
<keyword evidence="2" id="KW-0378">Hydrolase</keyword>
<keyword evidence="1" id="KW-0645">Protease</keyword>
<evidence type="ECO:0000259" key="5">
    <source>
        <dbReference type="Pfam" id="PF00082"/>
    </source>
</evidence>
<dbReference type="GO" id="GO:0004252">
    <property type="term" value="F:serine-type endopeptidase activity"/>
    <property type="evidence" value="ECO:0007669"/>
    <property type="project" value="InterPro"/>
</dbReference>
<accession>A0A1Y3UC79</accession>
<evidence type="ECO:0000256" key="2">
    <source>
        <dbReference type="ARBA" id="ARBA00022801"/>
    </source>
</evidence>
<dbReference type="Pfam" id="PF00082">
    <property type="entry name" value="Peptidase_S8"/>
    <property type="match status" value="1"/>
</dbReference>
<feature type="domain" description="Peptidase S8/S53" evidence="5">
    <location>
        <begin position="17"/>
        <end position="67"/>
    </location>
</feature>
<evidence type="ECO:0000256" key="1">
    <source>
        <dbReference type="ARBA" id="ARBA00022670"/>
    </source>
</evidence>
<dbReference type="EMBL" id="NFHM01000001">
    <property type="protein sequence ID" value="OUN45685.1"/>
    <property type="molecule type" value="Genomic_DNA"/>
</dbReference>
<evidence type="ECO:0000313" key="7">
    <source>
        <dbReference type="Proteomes" id="UP000195455"/>
    </source>
</evidence>
<evidence type="ECO:0000313" key="6">
    <source>
        <dbReference type="EMBL" id="OUN45685.1"/>
    </source>
</evidence>
<comment type="similarity">
    <text evidence="4">Belongs to the peptidase S8 family.</text>
</comment>
<dbReference type="PROSITE" id="PS51892">
    <property type="entry name" value="SUBTILASE"/>
    <property type="match status" value="1"/>
</dbReference>
<evidence type="ECO:0000256" key="4">
    <source>
        <dbReference type="PROSITE-ProRule" id="PRU01240"/>
    </source>
</evidence>
<protein>
    <recommendedName>
        <fullName evidence="5">Peptidase S8/S53 domain-containing protein</fullName>
    </recommendedName>
</protein>
<dbReference type="SUPFAM" id="SSF52743">
    <property type="entry name" value="Subtilisin-like"/>
    <property type="match status" value="1"/>
</dbReference>
<reference evidence="7" key="1">
    <citation type="submission" date="2017-04" db="EMBL/GenBank/DDBJ databases">
        <title>Function of individual gut microbiota members based on whole genome sequencing of pure cultures obtained from chicken caecum.</title>
        <authorList>
            <person name="Medvecky M."/>
            <person name="Cejkova D."/>
            <person name="Polansky O."/>
            <person name="Karasova D."/>
            <person name="Kubasova T."/>
            <person name="Cizek A."/>
            <person name="Rychlik I."/>
        </authorList>
    </citation>
    <scope>NUCLEOTIDE SEQUENCE [LARGE SCALE GENOMIC DNA]</scope>
    <source>
        <strain evidence="7">An75</strain>
    </source>
</reference>
<comment type="caution">
    <text evidence="4">Lacks conserved residue(s) required for the propagation of feature annotation.</text>
</comment>
<dbReference type="GO" id="GO:0006508">
    <property type="term" value="P:proteolysis"/>
    <property type="evidence" value="ECO:0007669"/>
    <property type="project" value="UniProtKB-KW"/>
</dbReference>
<keyword evidence="3" id="KW-0720">Serine protease</keyword>
<evidence type="ECO:0000256" key="3">
    <source>
        <dbReference type="ARBA" id="ARBA00022825"/>
    </source>
</evidence>
<sequence>MEHFTDTAILPKSFPTGKGIGIAILDTGISPVADFTIPNNRIAVFRDFINGRTTPYDDNGHGTHVTGAKKEAAPVLIHRRHLFPFSYNAFM</sequence>
<dbReference type="InterPro" id="IPR036852">
    <property type="entry name" value="Peptidase_S8/S53_dom_sf"/>
</dbReference>
<comment type="caution">
    <text evidence="6">The sequence shown here is derived from an EMBL/GenBank/DDBJ whole genome shotgun (WGS) entry which is preliminary data.</text>
</comment>
<dbReference type="PRINTS" id="PR00723">
    <property type="entry name" value="SUBTILISIN"/>
</dbReference>
<gene>
    <name evidence="6" type="ORF">B5G26_01270</name>
</gene>
<dbReference type="InterPro" id="IPR015500">
    <property type="entry name" value="Peptidase_S8_subtilisin-rel"/>
</dbReference>
<dbReference type="AlphaFoldDB" id="A0A1Y3UC79"/>
<proteinExistence type="inferred from homology"/>
<dbReference type="InterPro" id="IPR000209">
    <property type="entry name" value="Peptidase_S8/S53_dom"/>
</dbReference>
<organism evidence="6 7">
    <name type="scientific">Anaerotignum lactatifermentans</name>
    <dbReference type="NCBI Taxonomy" id="160404"/>
    <lineage>
        <taxon>Bacteria</taxon>
        <taxon>Bacillati</taxon>
        <taxon>Bacillota</taxon>
        <taxon>Clostridia</taxon>
        <taxon>Lachnospirales</taxon>
        <taxon>Anaerotignaceae</taxon>
        <taxon>Anaerotignum</taxon>
    </lineage>
</organism>